<dbReference type="Proteomes" id="UP000076023">
    <property type="component" value="Unassembled WGS sequence"/>
</dbReference>
<dbReference type="FunCoup" id="A0A146GAZ7">
    <property type="interactions" value="409"/>
</dbReference>
<evidence type="ECO:0000256" key="5">
    <source>
        <dbReference type="RuleBase" id="RU003560"/>
    </source>
</evidence>
<dbReference type="GO" id="GO:0008483">
    <property type="term" value="F:transaminase activity"/>
    <property type="evidence" value="ECO:0007669"/>
    <property type="project" value="UniProtKB-KW"/>
</dbReference>
<keyword evidence="6" id="KW-0808">Transferase</keyword>
<dbReference type="InterPro" id="IPR049704">
    <property type="entry name" value="Aminotrans_3_PPA_site"/>
</dbReference>
<comment type="cofactor">
    <cofactor evidence="1">
        <name>pyridoxal 5'-phosphate</name>
        <dbReference type="ChEBI" id="CHEBI:597326"/>
    </cofactor>
</comment>
<evidence type="ECO:0000256" key="1">
    <source>
        <dbReference type="ARBA" id="ARBA00001933"/>
    </source>
</evidence>
<dbReference type="InParanoid" id="A0A146GAZ7"/>
<dbReference type="Pfam" id="PF00202">
    <property type="entry name" value="Aminotran_3"/>
    <property type="match status" value="1"/>
</dbReference>
<dbReference type="STRING" id="690879.TSACC_22416"/>
<dbReference type="InterPro" id="IPR015422">
    <property type="entry name" value="PyrdxlP-dep_Trfase_small"/>
</dbReference>
<accession>A0A146GAZ7</accession>
<comment type="caution">
    <text evidence="6">The sequence shown here is derived from an EMBL/GenBank/DDBJ whole genome shotgun (WGS) entry which is preliminary data.</text>
</comment>
<keyword evidence="3 6" id="KW-0032">Aminotransferase</keyword>
<dbReference type="OrthoDB" id="9807885at2"/>
<evidence type="ECO:0000256" key="4">
    <source>
        <dbReference type="ARBA" id="ARBA00022898"/>
    </source>
</evidence>
<keyword evidence="4 5" id="KW-0663">Pyridoxal phosphate</keyword>
<dbReference type="AlphaFoldDB" id="A0A146GAZ7"/>
<dbReference type="PANTHER" id="PTHR11986:SF58">
    <property type="entry name" value="LEUCINE_METHIONINE RACEMASE"/>
    <property type="match status" value="1"/>
</dbReference>
<evidence type="ECO:0000313" key="6">
    <source>
        <dbReference type="EMBL" id="GAT33994.1"/>
    </source>
</evidence>
<dbReference type="InterPro" id="IPR015421">
    <property type="entry name" value="PyrdxlP-dep_Trfase_major"/>
</dbReference>
<comment type="similarity">
    <text evidence="2 5">Belongs to the class-III pyridoxal-phosphate-dependent aminotransferase family.</text>
</comment>
<dbReference type="EMBL" id="BDCO01000002">
    <property type="protein sequence ID" value="GAT33994.1"/>
    <property type="molecule type" value="Genomic_DNA"/>
</dbReference>
<evidence type="ECO:0000256" key="3">
    <source>
        <dbReference type="ARBA" id="ARBA00022576"/>
    </source>
</evidence>
<dbReference type="Gene3D" id="3.90.1150.10">
    <property type="entry name" value="Aspartate Aminotransferase, domain 1"/>
    <property type="match status" value="1"/>
</dbReference>
<dbReference type="PANTHER" id="PTHR11986">
    <property type="entry name" value="AMINOTRANSFERASE CLASS III"/>
    <property type="match status" value="1"/>
</dbReference>
<evidence type="ECO:0000256" key="2">
    <source>
        <dbReference type="ARBA" id="ARBA00008954"/>
    </source>
</evidence>
<dbReference type="PIRSF" id="PIRSF000521">
    <property type="entry name" value="Transaminase_4ab_Lys_Orn"/>
    <property type="match status" value="1"/>
</dbReference>
<dbReference type="Gene3D" id="3.40.640.10">
    <property type="entry name" value="Type I PLP-dependent aspartate aminotransferase-like (Major domain)"/>
    <property type="match status" value="1"/>
</dbReference>
<sequence length="461" mass="49377">MLPEIIVPPPGSRSLALAAKLRAYEARGVTLIDPEFPIFWERAEGANVWDADGNRYLDFTGAFAVANLGHTAPAVRDAAIAQAGILLHAMGDVHPAALKADLCEALSRITFERWGLGAGKTFLANSGSEAVEAALKTALLHSGKPGVISFTGGYHGLGYGALEAVGIDYFRAPFRAQSARFGVQLPYPHCYRCPFECRDGFRLEGSPFPNCSTPCLEKLRSQIAATIEQREIGCILVEPIQGRGGEITPPRDFLRILREICDEYKVLLILDEIYTGFHRTGKFFACEHFGVFPDIICLGKALTGGFPLAACVGRSDIMDAWPASSGEALHTSTMLGNPAGCAMALASIREHEKDTTAAAARRTGRTLRLALEALSSPHIGQVRGVGSMLGVELIKTDGSPFPQLSVAIMYQGLKDGLILLGGGPAGNVLSFSPPFVVSEDEIGYLREKLQEYLTSLPGSIS</sequence>
<name>A0A146GAZ7_TERSA</name>
<gene>
    <name evidence="6" type="ORF">TSACC_22416</name>
</gene>
<dbReference type="PROSITE" id="PS00600">
    <property type="entry name" value="AA_TRANSFER_CLASS_3"/>
    <property type="match status" value="1"/>
</dbReference>
<organism evidence="6 7">
    <name type="scientific">Terrimicrobium sacchariphilum</name>
    <dbReference type="NCBI Taxonomy" id="690879"/>
    <lineage>
        <taxon>Bacteria</taxon>
        <taxon>Pseudomonadati</taxon>
        <taxon>Verrucomicrobiota</taxon>
        <taxon>Terrimicrobiia</taxon>
        <taxon>Terrimicrobiales</taxon>
        <taxon>Terrimicrobiaceae</taxon>
        <taxon>Terrimicrobium</taxon>
    </lineage>
</organism>
<dbReference type="GO" id="GO:0042802">
    <property type="term" value="F:identical protein binding"/>
    <property type="evidence" value="ECO:0007669"/>
    <property type="project" value="TreeGrafter"/>
</dbReference>
<protein>
    <submittedName>
        <fullName evidence="6">4-aminobutyrate aminotransferase</fullName>
    </submittedName>
</protein>
<dbReference type="InterPro" id="IPR005814">
    <property type="entry name" value="Aminotrans_3"/>
</dbReference>
<dbReference type="CDD" id="cd00610">
    <property type="entry name" value="OAT_like"/>
    <property type="match status" value="1"/>
</dbReference>
<dbReference type="SUPFAM" id="SSF53383">
    <property type="entry name" value="PLP-dependent transferases"/>
    <property type="match status" value="1"/>
</dbReference>
<dbReference type="InterPro" id="IPR015424">
    <property type="entry name" value="PyrdxlP-dep_Trfase"/>
</dbReference>
<proteinExistence type="inferred from homology"/>
<dbReference type="InterPro" id="IPR050103">
    <property type="entry name" value="Class-III_PLP-dep_AT"/>
</dbReference>
<dbReference type="GO" id="GO:0030170">
    <property type="term" value="F:pyridoxal phosphate binding"/>
    <property type="evidence" value="ECO:0007669"/>
    <property type="project" value="InterPro"/>
</dbReference>
<evidence type="ECO:0000313" key="7">
    <source>
        <dbReference type="Proteomes" id="UP000076023"/>
    </source>
</evidence>
<reference evidence="7" key="1">
    <citation type="journal article" date="2017" name="Genome Announc.">
        <title>Draft Genome Sequence of Terrimicrobium sacchariphilum NM-5T, a Facultative Anaerobic Soil Bacterium of the Class Spartobacteria.</title>
        <authorList>
            <person name="Qiu Y.L."/>
            <person name="Tourlousse D.M."/>
            <person name="Matsuura N."/>
            <person name="Ohashi A."/>
            <person name="Sekiguchi Y."/>
        </authorList>
    </citation>
    <scope>NUCLEOTIDE SEQUENCE [LARGE SCALE GENOMIC DNA]</scope>
    <source>
        <strain evidence="7">NM-5</strain>
    </source>
</reference>
<keyword evidence="7" id="KW-1185">Reference proteome</keyword>